<dbReference type="Proteomes" id="UP001254608">
    <property type="component" value="Unassembled WGS sequence"/>
</dbReference>
<feature type="transmembrane region" description="Helical" evidence="7">
    <location>
        <begin position="190"/>
        <end position="213"/>
    </location>
</feature>
<evidence type="ECO:0000256" key="7">
    <source>
        <dbReference type="SAM" id="Phobius"/>
    </source>
</evidence>
<feature type="transmembrane region" description="Helical" evidence="7">
    <location>
        <begin position="277"/>
        <end position="294"/>
    </location>
</feature>
<evidence type="ECO:0000256" key="1">
    <source>
        <dbReference type="ARBA" id="ARBA00004141"/>
    </source>
</evidence>
<feature type="transmembrane region" description="Helical" evidence="7">
    <location>
        <begin position="219"/>
        <end position="242"/>
    </location>
</feature>
<feature type="domain" description="EamA" evidence="8">
    <location>
        <begin position="166"/>
        <end position="292"/>
    </location>
</feature>
<keyword evidence="10" id="KW-1185">Reference proteome</keyword>
<dbReference type="Gene3D" id="1.10.3730.20">
    <property type="match status" value="2"/>
</dbReference>
<evidence type="ECO:0000256" key="6">
    <source>
        <dbReference type="SAM" id="MobiDB-lite"/>
    </source>
</evidence>
<evidence type="ECO:0000259" key="8">
    <source>
        <dbReference type="Pfam" id="PF00892"/>
    </source>
</evidence>
<keyword evidence="4 7" id="KW-1133">Transmembrane helix</keyword>
<feature type="transmembrane region" description="Helical" evidence="7">
    <location>
        <begin position="136"/>
        <end position="153"/>
    </location>
</feature>
<dbReference type="InterPro" id="IPR000620">
    <property type="entry name" value="EamA_dom"/>
</dbReference>
<protein>
    <submittedName>
        <fullName evidence="9">EamA family transporter</fullName>
    </submittedName>
</protein>
<comment type="subcellular location">
    <subcellularLocation>
        <location evidence="1">Membrane</location>
        <topology evidence="1">Multi-pass membrane protein</topology>
    </subcellularLocation>
</comment>
<reference evidence="9 10" key="1">
    <citation type="submission" date="2023-09" db="EMBL/GenBank/DDBJ databases">
        <authorList>
            <person name="Rey-Velasco X."/>
        </authorList>
    </citation>
    <scope>NUCLEOTIDE SEQUENCE [LARGE SCALE GENOMIC DNA]</scope>
    <source>
        <strain evidence="9 10">W345</strain>
    </source>
</reference>
<evidence type="ECO:0000256" key="3">
    <source>
        <dbReference type="ARBA" id="ARBA00022692"/>
    </source>
</evidence>
<feature type="region of interest" description="Disordered" evidence="6">
    <location>
        <begin position="339"/>
        <end position="358"/>
    </location>
</feature>
<proteinExistence type="inferred from homology"/>
<evidence type="ECO:0000256" key="2">
    <source>
        <dbReference type="ARBA" id="ARBA00007362"/>
    </source>
</evidence>
<dbReference type="InterPro" id="IPR050638">
    <property type="entry name" value="AA-Vitamin_Transporters"/>
</dbReference>
<comment type="similarity">
    <text evidence="2">Belongs to the EamA transporter family.</text>
</comment>
<feature type="compositionally biased region" description="Basic and acidic residues" evidence="6">
    <location>
        <begin position="348"/>
        <end position="358"/>
    </location>
</feature>
<comment type="caution">
    <text evidence="9">The sequence shown here is derived from an EMBL/GenBank/DDBJ whole genome shotgun (WGS) entry which is preliminary data.</text>
</comment>
<dbReference type="EMBL" id="JAVRIC010000053">
    <property type="protein sequence ID" value="MDT0499296.1"/>
    <property type="molecule type" value="Genomic_DNA"/>
</dbReference>
<dbReference type="PANTHER" id="PTHR32322:SF2">
    <property type="entry name" value="EAMA DOMAIN-CONTAINING PROTEIN"/>
    <property type="match status" value="1"/>
</dbReference>
<dbReference type="RefSeq" id="WP_311366706.1">
    <property type="nucleotide sequence ID" value="NZ_JAVRIC010000053.1"/>
</dbReference>
<dbReference type="Pfam" id="PF00892">
    <property type="entry name" value="EamA"/>
    <property type="match status" value="2"/>
</dbReference>
<dbReference type="PANTHER" id="PTHR32322">
    <property type="entry name" value="INNER MEMBRANE TRANSPORTER"/>
    <property type="match status" value="1"/>
</dbReference>
<accession>A0ABU2WN57</accession>
<feature type="transmembrane region" description="Helical" evidence="7">
    <location>
        <begin position="109"/>
        <end position="129"/>
    </location>
</feature>
<gene>
    <name evidence="9" type="ORF">RM530_18295</name>
</gene>
<feature type="transmembrane region" description="Helical" evidence="7">
    <location>
        <begin position="47"/>
        <end position="68"/>
    </location>
</feature>
<evidence type="ECO:0000313" key="10">
    <source>
        <dbReference type="Proteomes" id="UP001254608"/>
    </source>
</evidence>
<feature type="domain" description="EamA" evidence="8">
    <location>
        <begin position="19"/>
        <end position="152"/>
    </location>
</feature>
<organism evidence="9 10">
    <name type="scientific">Banduia mediterranea</name>
    <dbReference type="NCBI Taxonomy" id="3075609"/>
    <lineage>
        <taxon>Bacteria</taxon>
        <taxon>Pseudomonadati</taxon>
        <taxon>Pseudomonadota</taxon>
        <taxon>Gammaproteobacteria</taxon>
        <taxon>Nevskiales</taxon>
        <taxon>Algiphilaceae</taxon>
        <taxon>Banduia</taxon>
    </lineage>
</organism>
<feature type="transmembrane region" description="Helical" evidence="7">
    <location>
        <begin position="159"/>
        <end position="178"/>
    </location>
</feature>
<sequence>MAATTSPNLGDRTPRRPPGAGVALLAALLFGASTPIAKLLLADASPWMVAGLLYLGSGVGLFLARSLRPAQRVRLAPREWLWLAGAITAGGIAAPVLLMQGLLHMPASGASLLLNFEGVFTALLAWFAFKENFDRRIALGMLAIVAGAIVLSWPEELTFRGVLPSVLVLMACLAWALDNNLTRQVSLADAGWIASIKGLVAGSVNLALALLLGASLPSWNIALATLALGFIAYGLSLTLFVVALRQLGTARTGAYFSVAPFFGALLAVVFFDDPLSGRLIAAGGLMALGIWLHVSERHDHEHRHEAMEHEHEHEHDLHHQHVHPYPIAPETRHTHTHCHASMTHTHPHYPDAHHPHKH</sequence>
<feature type="transmembrane region" description="Helical" evidence="7">
    <location>
        <begin position="80"/>
        <end position="103"/>
    </location>
</feature>
<keyword evidence="3 7" id="KW-0812">Transmembrane</keyword>
<keyword evidence="5 7" id="KW-0472">Membrane</keyword>
<dbReference type="SUPFAM" id="SSF103481">
    <property type="entry name" value="Multidrug resistance efflux transporter EmrE"/>
    <property type="match status" value="2"/>
</dbReference>
<evidence type="ECO:0000256" key="5">
    <source>
        <dbReference type="ARBA" id="ARBA00023136"/>
    </source>
</evidence>
<name>A0ABU2WN57_9GAMM</name>
<dbReference type="InterPro" id="IPR037185">
    <property type="entry name" value="EmrE-like"/>
</dbReference>
<evidence type="ECO:0000313" key="9">
    <source>
        <dbReference type="EMBL" id="MDT0499296.1"/>
    </source>
</evidence>
<evidence type="ECO:0000256" key="4">
    <source>
        <dbReference type="ARBA" id="ARBA00022989"/>
    </source>
</evidence>
<feature type="transmembrane region" description="Helical" evidence="7">
    <location>
        <begin position="254"/>
        <end position="271"/>
    </location>
</feature>
<feature type="transmembrane region" description="Helical" evidence="7">
    <location>
        <begin position="21"/>
        <end position="41"/>
    </location>
</feature>